<gene>
    <name evidence="1" type="ORF">LSINAPIS_LOCUS9986</name>
</gene>
<reference evidence="1 2" key="1">
    <citation type="submission" date="2017-07" db="EMBL/GenBank/DDBJ databases">
        <authorList>
            <person name="Talla V."/>
            <person name="Backstrom N."/>
        </authorList>
    </citation>
    <scope>NUCLEOTIDE SEQUENCE [LARGE SCALE GENOMIC DNA]</scope>
</reference>
<organism evidence="1 2">
    <name type="scientific">Leptidea sinapis</name>
    <dbReference type="NCBI Taxonomy" id="189913"/>
    <lineage>
        <taxon>Eukaryota</taxon>
        <taxon>Metazoa</taxon>
        <taxon>Ecdysozoa</taxon>
        <taxon>Arthropoda</taxon>
        <taxon>Hexapoda</taxon>
        <taxon>Insecta</taxon>
        <taxon>Pterygota</taxon>
        <taxon>Neoptera</taxon>
        <taxon>Endopterygota</taxon>
        <taxon>Lepidoptera</taxon>
        <taxon>Glossata</taxon>
        <taxon>Ditrysia</taxon>
        <taxon>Papilionoidea</taxon>
        <taxon>Pieridae</taxon>
        <taxon>Dismorphiinae</taxon>
        <taxon>Leptidea</taxon>
    </lineage>
</organism>
<keyword evidence="2" id="KW-1185">Reference proteome</keyword>
<proteinExistence type="predicted"/>
<feature type="non-terminal residue" evidence="1">
    <location>
        <position position="1"/>
    </location>
</feature>
<name>A0A5E4QLE0_9NEOP</name>
<dbReference type="Proteomes" id="UP000324832">
    <property type="component" value="Unassembled WGS sequence"/>
</dbReference>
<evidence type="ECO:0000313" key="2">
    <source>
        <dbReference type="Proteomes" id="UP000324832"/>
    </source>
</evidence>
<sequence>FISICGDI</sequence>
<accession>A0A5E4QLE0</accession>
<dbReference type="EMBL" id="FZQP02003923">
    <property type="protein sequence ID" value="VVC99037.1"/>
    <property type="molecule type" value="Genomic_DNA"/>
</dbReference>
<evidence type="ECO:0000313" key="1">
    <source>
        <dbReference type="EMBL" id="VVC99037.1"/>
    </source>
</evidence>
<protein>
    <submittedName>
        <fullName evidence="1">Uncharacterized protein</fullName>
    </submittedName>
</protein>